<proteinExistence type="predicted"/>
<dbReference type="EMBL" id="LR796774">
    <property type="protein sequence ID" value="CAB4164959.1"/>
    <property type="molecule type" value="Genomic_DNA"/>
</dbReference>
<organism evidence="1">
    <name type="scientific">uncultured Caudovirales phage</name>
    <dbReference type="NCBI Taxonomy" id="2100421"/>
    <lineage>
        <taxon>Viruses</taxon>
        <taxon>Duplodnaviria</taxon>
        <taxon>Heunggongvirae</taxon>
        <taxon>Uroviricota</taxon>
        <taxon>Caudoviricetes</taxon>
        <taxon>Peduoviridae</taxon>
        <taxon>Maltschvirus</taxon>
        <taxon>Maltschvirus maltsch</taxon>
    </lineage>
</organism>
<protein>
    <submittedName>
        <fullName evidence="1">Uncharacterized protein</fullName>
    </submittedName>
</protein>
<name>A0A6J5NZG1_9CAUD</name>
<evidence type="ECO:0000313" key="1">
    <source>
        <dbReference type="EMBL" id="CAB4164959.1"/>
    </source>
</evidence>
<reference evidence="1" key="1">
    <citation type="submission" date="2020-04" db="EMBL/GenBank/DDBJ databases">
        <authorList>
            <person name="Chiriac C."/>
            <person name="Salcher M."/>
            <person name="Ghai R."/>
            <person name="Kavagutti S V."/>
        </authorList>
    </citation>
    <scope>NUCLEOTIDE SEQUENCE</scope>
</reference>
<accession>A0A6J5NZG1</accession>
<gene>
    <name evidence="1" type="ORF">UFOVP817_17</name>
</gene>
<sequence length="687" mass="75226">MARIPILQDPQQINTGNQTARVAQLPAVTNAAIGDALGNVANVAFDISEKAKRANDVTKLTEASLAMNQAQVDFATWQQSPEGQNEKDWLPKWQELQNGIKSTFDKEELTPDARLQLADRFSSWGTRGTIMVQANAFKQAGQRMDSLGQMARQKSIETGDMSIYGNHLKGEVAGGFKTKEQADLELVDADILYASRAAENQWKAAVMTADEKGLESSIQLGKERAGWDDDFIKVKRLAGLEGIERTKAVNKSKSEAEFLGEVFMRKAQGEVIVPSQIENWVAENKIDKDTGARLLVATKSEQGAMQGEFYDFLNSEVDQYDPMKDPDGVKGYEMQKKAAMLGLNGSQMEFFEARLNRAAKLNGPQRAQQSVLSAGKKVIGEMLKDVGTTRAWDSDAEILFKDKVKLEAFGIPKDAAVEIEKLTKGEFTWGGQPTGEGIDKAKALQLFKQNSTTRVAAKPAGLTDAEWGKLVTLSTSDVSVNPDASMSAEFNRAILEEGLESWYQHELNKRGTPPDEKEVRAWVGDKTRAVLQGVGAANLFKTTQAAPTGTGAESQRYTKLADGSYEGVASSYGYAGDADNGYNSLGMLRGEQPWYGELPTVALAPRMAEELGVQLPRKNKDGTWDWSKSVVEVEANNRKTKAIFDETGMYLVEASKNKLIDLTPEASDILGLPQKSNAKVIVRKPTL</sequence>